<evidence type="ECO:0000256" key="1">
    <source>
        <dbReference type="SAM" id="MobiDB-lite"/>
    </source>
</evidence>
<feature type="region of interest" description="Disordered" evidence="1">
    <location>
        <begin position="143"/>
        <end position="175"/>
    </location>
</feature>
<protein>
    <submittedName>
        <fullName evidence="2">Uncharacterized protein</fullName>
    </submittedName>
</protein>
<gene>
    <name evidence="2" type="ORF">CYLTODRAFT_460153</name>
</gene>
<sequence length="358" mass="39270">MRHDKHGHIIPVQSKSKKDAHLLLAHTIFGDPNSNHCELYIRTIQTKDGAAAWALKIKNKISKLNTKFRKYHDMMGTTGDSKGITAEDQIDMSKTNSFTDAWNKICQEAPWYWDYKALIGACPNLIGEGIDHGADSFDVSILMPPTSKDTAPSPIDLSDHDSKSDDSTVTTKTAKGRKRAGLDAIDVKPTKLSKLAKATHPKAVKLTLAPKSPAFGGARNKADASWFSEIAQAEEETRRKYLEIKMICKKNALEYCLAKVKAATEKDKNCCEFEFQKWQYKMEMDMCCMGGGQGGSSSANQFVALDSGSMHGFGGIDGFDVGGLGGANFGSPSNMDAEAWMDPMTDEFERPLLPDNSL</sequence>
<accession>A0A0D7ATC5</accession>
<organism evidence="2 3">
    <name type="scientific">Cylindrobasidium torrendii FP15055 ss-10</name>
    <dbReference type="NCBI Taxonomy" id="1314674"/>
    <lineage>
        <taxon>Eukaryota</taxon>
        <taxon>Fungi</taxon>
        <taxon>Dikarya</taxon>
        <taxon>Basidiomycota</taxon>
        <taxon>Agaricomycotina</taxon>
        <taxon>Agaricomycetes</taxon>
        <taxon>Agaricomycetidae</taxon>
        <taxon>Agaricales</taxon>
        <taxon>Marasmiineae</taxon>
        <taxon>Physalacriaceae</taxon>
        <taxon>Cylindrobasidium</taxon>
    </lineage>
</organism>
<dbReference type="OrthoDB" id="3269701at2759"/>
<reference evidence="2 3" key="1">
    <citation type="journal article" date="2015" name="Fungal Genet. Biol.">
        <title>Evolution of novel wood decay mechanisms in Agaricales revealed by the genome sequences of Fistulina hepatica and Cylindrobasidium torrendii.</title>
        <authorList>
            <person name="Floudas D."/>
            <person name="Held B.W."/>
            <person name="Riley R."/>
            <person name="Nagy L.G."/>
            <person name="Koehler G."/>
            <person name="Ransdell A.S."/>
            <person name="Younus H."/>
            <person name="Chow J."/>
            <person name="Chiniquy J."/>
            <person name="Lipzen A."/>
            <person name="Tritt A."/>
            <person name="Sun H."/>
            <person name="Haridas S."/>
            <person name="LaButti K."/>
            <person name="Ohm R.A."/>
            <person name="Kues U."/>
            <person name="Blanchette R.A."/>
            <person name="Grigoriev I.V."/>
            <person name="Minto R.E."/>
            <person name="Hibbett D.S."/>
        </authorList>
    </citation>
    <scope>NUCLEOTIDE SEQUENCE [LARGE SCALE GENOMIC DNA]</scope>
    <source>
        <strain evidence="2 3">FP15055 ss-10</strain>
    </source>
</reference>
<keyword evidence="3" id="KW-1185">Reference proteome</keyword>
<name>A0A0D7ATC5_9AGAR</name>
<dbReference type="Proteomes" id="UP000054007">
    <property type="component" value="Unassembled WGS sequence"/>
</dbReference>
<evidence type="ECO:0000313" key="3">
    <source>
        <dbReference type="Proteomes" id="UP000054007"/>
    </source>
</evidence>
<evidence type="ECO:0000313" key="2">
    <source>
        <dbReference type="EMBL" id="KIY61084.1"/>
    </source>
</evidence>
<feature type="compositionally biased region" description="Basic and acidic residues" evidence="1">
    <location>
        <begin position="157"/>
        <end position="166"/>
    </location>
</feature>
<dbReference type="AlphaFoldDB" id="A0A0D7ATC5"/>
<proteinExistence type="predicted"/>
<dbReference type="EMBL" id="KN881067">
    <property type="protein sequence ID" value="KIY61084.1"/>
    <property type="molecule type" value="Genomic_DNA"/>
</dbReference>